<organism evidence="2 3">
    <name type="scientific">Nakamurella panacisegetis</name>
    <dbReference type="NCBI Taxonomy" id="1090615"/>
    <lineage>
        <taxon>Bacteria</taxon>
        <taxon>Bacillati</taxon>
        <taxon>Actinomycetota</taxon>
        <taxon>Actinomycetes</taxon>
        <taxon>Nakamurellales</taxon>
        <taxon>Nakamurellaceae</taxon>
        <taxon>Nakamurella</taxon>
    </lineage>
</organism>
<keyword evidence="3" id="KW-1185">Reference proteome</keyword>
<gene>
    <name evidence="2" type="ORF">SAMN04515671_4507</name>
</gene>
<evidence type="ECO:0000313" key="2">
    <source>
        <dbReference type="EMBL" id="SDP49954.1"/>
    </source>
</evidence>
<feature type="transmembrane region" description="Helical" evidence="1">
    <location>
        <begin position="608"/>
        <end position="628"/>
    </location>
</feature>
<keyword evidence="1" id="KW-0812">Transmembrane</keyword>
<feature type="transmembrane region" description="Helical" evidence="1">
    <location>
        <begin position="663"/>
        <end position="685"/>
    </location>
</feature>
<sequence>MTEFCNSCNTYLAWDPANGPDERTVLLPVGGVPAVRPGTSPPAVDPGSGRRAGERLRIAVEPTTISVIPGLEPAMVSVHVINLSSVVDRFTVELLSAPPFVTAVPAEVRLLPNADQSVDLRIGLVPAPMAPAGRYPIDLRVRSSAHQGVAVSQRVDLTVGVVDGPVTLTVTPSIVRVRDTSGGQTELLAENTGGNRPLSLRLEGSDPERLVRFIFEPARLDIPPGGQATARVRLQAPEPPPGQELTRSFTVTAIEGTREFTTTGTFTQASTAQQVDLRLEPSVTKIRDVGAATIRLVAAVAGGPRPVRLTLQGSDDERAVRFTFTPPVLVVPPGGAGVCTVRLEAPEPEPGQEISRRFTIGAHDGRGEIAATGTLTQSTSAQNLALWLEPNILRVRDAGAGYLNVVLDNRSGRRPQTVTLSGSDPERAVRFGFGPPVVQIGPGEILTAQLRVDAALPPDGQEVERPLTVVGTSHDGRRVEGTGSFVQTSSASILELRLDPSVVRIQDASDAVVTLIADNRESIVPARIQLEGSDPERAVRFDFQPSWLDIPPGGWASSRLHLRASRPERGKELTRQITVTAVDERREVSTTGSLIQTSSDRRPMIGRLLTLLGCLLMIAGVFLPWTTAPRRITGINFSLPEFAEDTNISLKPLHTSAEQLRHVPAALISAGLIVLLFATLTLFGLTGTKGRLIRTMAMLGFLFVVGFSLAFVVRADTFGPGIGLIMVATGAVCAFAGGVVGRR</sequence>
<protein>
    <submittedName>
        <fullName evidence="2">Uncharacterized protein</fullName>
    </submittedName>
</protein>
<dbReference type="Proteomes" id="UP000198741">
    <property type="component" value="Chromosome I"/>
</dbReference>
<evidence type="ECO:0000313" key="3">
    <source>
        <dbReference type="Proteomes" id="UP000198741"/>
    </source>
</evidence>
<feature type="transmembrane region" description="Helical" evidence="1">
    <location>
        <begin position="697"/>
        <end position="715"/>
    </location>
</feature>
<name>A0A1H0T7H9_9ACTN</name>
<proteinExistence type="predicted"/>
<dbReference type="EMBL" id="LT629710">
    <property type="protein sequence ID" value="SDP49954.1"/>
    <property type="molecule type" value="Genomic_DNA"/>
</dbReference>
<feature type="transmembrane region" description="Helical" evidence="1">
    <location>
        <begin position="721"/>
        <end position="741"/>
    </location>
</feature>
<accession>A0A1H0T7H9</accession>
<dbReference type="AlphaFoldDB" id="A0A1H0T7H9"/>
<reference evidence="2 3" key="1">
    <citation type="submission" date="2016-10" db="EMBL/GenBank/DDBJ databases">
        <authorList>
            <person name="de Groot N.N."/>
        </authorList>
    </citation>
    <scope>NUCLEOTIDE SEQUENCE [LARGE SCALE GENOMIC DNA]</scope>
    <source>
        <strain evidence="3">P4-7,KCTC 19426,CECT 7604</strain>
    </source>
</reference>
<dbReference type="STRING" id="1090615.SAMN04515671_4507"/>
<keyword evidence="1" id="KW-1133">Transmembrane helix</keyword>
<keyword evidence="1" id="KW-0472">Membrane</keyword>
<evidence type="ECO:0000256" key="1">
    <source>
        <dbReference type="SAM" id="Phobius"/>
    </source>
</evidence>